<sequence>MEWRVHPVTCPTVARAANAGVQLDTVANIMEAELLVAALDSYLMYMRGSAIVWHAYLLKVQDFRKEFVVDPKTED</sequence>
<organism evidence="1 2">
    <name type="scientific">Cymbomonas tetramitiformis</name>
    <dbReference type="NCBI Taxonomy" id="36881"/>
    <lineage>
        <taxon>Eukaryota</taxon>
        <taxon>Viridiplantae</taxon>
        <taxon>Chlorophyta</taxon>
        <taxon>Pyramimonadophyceae</taxon>
        <taxon>Pyramimonadales</taxon>
        <taxon>Pyramimonadaceae</taxon>
        <taxon>Cymbomonas</taxon>
    </lineage>
</organism>
<gene>
    <name evidence="1" type="ORF">CYMTET_55358</name>
</gene>
<name>A0AAE0BD76_9CHLO</name>
<dbReference type="Proteomes" id="UP001190700">
    <property type="component" value="Unassembled WGS sequence"/>
</dbReference>
<reference evidence="1 2" key="1">
    <citation type="journal article" date="2015" name="Genome Biol. Evol.">
        <title>Comparative Genomics of a Bacterivorous Green Alga Reveals Evolutionary Causalities and Consequences of Phago-Mixotrophic Mode of Nutrition.</title>
        <authorList>
            <person name="Burns J.A."/>
            <person name="Paasch A."/>
            <person name="Narechania A."/>
            <person name="Kim E."/>
        </authorList>
    </citation>
    <scope>NUCLEOTIDE SEQUENCE [LARGE SCALE GENOMIC DNA]</scope>
    <source>
        <strain evidence="1 2">PLY_AMNH</strain>
    </source>
</reference>
<comment type="caution">
    <text evidence="1">The sequence shown here is derived from an EMBL/GenBank/DDBJ whole genome shotgun (WGS) entry which is preliminary data.</text>
</comment>
<dbReference type="EMBL" id="LGRX02035499">
    <property type="protein sequence ID" value="KAK3234416.1"/>
    <property type="molecule type" value="Genomic_DNA"/>
</dbReference>
<accession>A0AAE0BD76</accession>
<evidence type="ECO:0000313" key="1">
    <source>
        <dbReference type="EMBL" id="KAK3234416.1"/>
    </source>
</evidence>
<keyword evidence="2" id="KW-1185">Reference proteome</keyword>
<evidence type="ECO:0000313" key="2">
    <source>
        <dbReference type="Proteomes" id="UP001190700"/>
    </source>
</evidence>
<protein>
    <submittedName>
        <fullName evidence="1">Uncharacterized protein</fullName>
    </submittedName>
</protein>
<dbReference type="AlphaFoldDB" id="A0AAE0BD76"/>
<proteinExistence type="predicted"/>